<organism evidence="4 5">
    <name type="scientific">Rhynocoris fuscipes</name>
    <dbReference type="NCBI Taxonomy" id="488301"/>
    <lineage>
        <taxon>Eukaryota</taxon>
        <taxon>Metazoa</taxon>
        <taxon>Ecdysozoa</taxon>
        <taxon>Arthropoda</taxon>
        <taxon>Hexapoda</taxon>
        <taxon>Insecta</taxon>
        <taxon>Pterygota</taxon>
        <taxon>Neoptera</taxon>
        <taxon>Paraneoptera</taxon>
        <taxon>Hemiptera</taxon>
        <taxon>Heteroptera</taxon>
        <taxon>Panheteroptera</taxon>
        <taxon>Cimicomorpha</taxon>
        <taxon>Reduviidae</taxon>
        <taxon>Harpactorinae</taxon>
        <taxon>Harpactorini</taxon>
        <taxon>Rhynocoris</taxon>
    </lineage>
</organism>
<keyword evidence="1" id="KW-0677">Repeat</keyword>
<dbReference type="InterPro" id="IPR011333">
    <property type="entry name" value="SKP1/BTB/POZ_sf"/>
</dbReference>
<dbReference type="Gene3D" id="3.30.710.10">
    <property type="entry name" value="Potassium Channel Kv1.1, Chain A"/>
    <property type="match status" value="1"/>
</dbReference>
<reference evidence="4 5" key="1">
    <citation type="submission" date="2022-12" db="EMBL/GenBank/DDBJ databases">
        <title>Chromosome-level genome assembly of true bugs.</title>
        <authorList>
            <person name="Ma L."/>
            <person name="Li H."/>
        </authorList>
    </citation>
    <scope>NUCLEOTIDE SEQUENCE [LARGE SCALE GENOMIC DNA]</scope>
    <source>
        <strain evidence="4">Lab_2022b</strain>
    </source>
</reference>
<evidence type="ECO:0000313" key="5">
    <source>
        <dbReference type="Proteomes" id="UP001461498"/>
    </source>
</evidence>
<dbReference type="AlphaFoldDB" id="A0AAW1D6T1"/>
<dbReference type="PROSITE" id="PS50097">
    <property type="entry name" value="BTB"/>
    <property type="match status" value="1"/>
</dbReference>
<dbReference type="PROSITE" id="PS50012">
    <property type="entry name" value="RCC1_3"/>
    <property type="match status" value="4"/>
</dbReference>
<keyword evidence="5" id="KW-1185">Reference proteome</keyword>
<dbReference type="Pfam" id="PF25390">
    <property type="entry name" value="WD40_RLD"/>
    <property type="match status" value="1"/>
</dbReference>
<sequence>MFNLIYKSTDLSKWNVLSQTTINQHIVLAHIFGSKGEKAIYVTSEDEVFAVGDNECGCLGSTAFQQKLEEPFKIEELCNKKIQCICSGNAHCLSYTAEGHIYSWGDNSNGQLGDGSTKCRAKPKRIQQLKDIQHISAGGTFSLAMESTNLVWFWGTISKITKTYDIPIKVEFGNVSNIIYLTNGWNYIVALSENGKVFTWGDGHLGTLGHGIPNESHLKPKQVTNLSGNIIKVACGEFATIALNESGDVYGWGHNEGGCLAVGNTDVIIYKPAKVILREPVTDIAASIHHQIFAAENQQTGNIFIWGRRYGTVHYSAVVTIHCSTLFEAFCDFATPITIKAQIPDDFDNIIDSLTETEEFLSVKDLDLKFINGKLLINRKIPIEMFNNEEMSDFIIKLNGCDLFAHKVILNYFSEHFRNMFKGQWKENKTCIADMTNYNAVAYQSYIKFVYTGIIEEIDASDMFDLYLIAKEYSEHDLACECLQYLSEAVNIGNVAILFASAWRNKCQEVIDICIKESAKNFDAIILGEGFKALTNQEILSSFCRLTAAERNRKQNL</sequence>
<accession>A0AAW1D6T1</accession>
<evidence type="ECO:0000256" key="1">
    <source>
        <dbReference type="ARBA" id="ARBA00022737"/>
    </source>
</evidence>
<feature type="domain" description="BTB" evidence="3">
    <location>
        <begin position="392"/>
        <end position="459"/>
    </location>
</feature>
<dbReference type="PANTHER" id="PTHR22870">
    <property type="entry name" value="REGULATOR OF CHROMOSOME CONDENSATION"/>
    <property type="match status" value="1"/>
</dbReference>
<dbReference type="SUPFAM" id="SSF50985">
    <property type="entry name" value="RCC1/BLIP-II"/>
    <property type="match status" value="1"/>
</dbReference>
<dbReference type="InterPro" id="IPR000210">
    <property type="entry name" value="BTB/POZ_dom"/>
</dbReference>
<comment type="caution">
    <text evidence="4">The sequence shown here is derived from an EMBL/GenBank/DDBJ whole genome shotgun (WGS) entry which is preliminary data.</text>
</comment>
<dbReference type="Gene3D" id="2.130.10.30">
    <property type="entry name" value="Regulator of chromosome condensation 1/beta-lactamase-inhibitor protein II"/>
    <property type="match status" value="2"/>
</dbReference>
<feature type="repeat" description="RCC1" evidence="2">
    <location>
        <begin position="195"/>
        <end position="246"/>
    </location>
</feature>
<dbReference type="PANTHER" id="PTHR22870:SF408">
    <property type="entry name" value="OS09G0560450 PROTEIN"/>
    <property type="match status" value="1"/>
</dbReference>
<evidence type="ECO:0000313" key="4">
    <source>
        <dbReference type="EMBL" id="KAK9506719.1"/>
    </source>
</evidence>
<proteinExistence type="predicted"/>
<feature type="repeat" description="RCC1" evidence="2">
    <location>
        <begin position="46"/>
        <end position="98"/>
    </location>
</feature>
<dbReference type="InterPro" id="IPR000408">
    <property type="entry name" value="Reg_chr_condens"/>
</dbReference>
<dbReference type="Proteomes" id="UP001461498">
    <property type="component" value="Unassembled WGS sequence"/>
</dbReference>
<dbReference type="EMBL" id="JAPXFL010000005">
    <property type="protein sequence ID" value="KAK9506719.1"/>
    <property type="molecule type" value="Genomic_DNA"/>
</dbReference>
<feature type="repeat" description="RCC1" evidence="2">
    <location>
        <begin position="247"/>
        <end position="297"/>
    </location>
</feature>
<evidence type="ECO:0000259" key="3">
    <source>
        <dbReference type="PROSITE" id="PS50097"/>
    </source>
</evidence>
<dbReference type="SMART" id="SM00225">
    <property type="entry name" value="BTB"/>
    <property type="match status" value="1"/>
</dbReference>
<dbReference type="SUPFAM" id="SSF54695">
    <property type="entry name" value="POZ domain"/>
    <property type="match status" value="1"/>
</dbReference>
<gene>
    <name evidence="4" type="ORF">O3M35_008604</name>
</gene>
<feature type="repeat" description="RCC1" evidence="2">
    <location>
        <begin position="99"/>
        <end position="148"/>
    </location>
</feature>
<dbReference type="InterPro" id="IPR009091">
    <property type="entry name" value="RCC1/BLIP-II"/>
</dbReference>
<evidence type="ECO:0000256" key="2">
    <source>
        <dbReference type="PROSITE-ProRule" id="PRU00235"/>
    </source>
</evidence>
<dbReference type="InterPro" id="IPR058923">
    <property type="entry name" value="RCC1-like_dom"/>
</dbReference>
<protein>
    <recommendedName>
        <fullName evidence="3">BTB domain-containing protein</fullName>
    </recommendedName>
</protein>
<dbReference type="InterPro" id="IPR051210">
    <property type="entry name" value="Ub_ligase/GEF_domain"/>
</dbReference>
<dbReference type="Pfam" id="PF00651">
    <property type="entry name" value="BTB"/>
    <property type="match status" value="1"/>
</dbReference>
<name>A0AAW1D6T1_9HEMI</name>
<dbReference type="PRINTS" id="PR00633">
    <property type="entry name" value="RCCNDNSATION"/>
</dbReference>